<dbReference type="PANTHER" id="PTHR42748:SF30">
    <property type="entry name" value="NMRA-LIKE DOMAIN-CONTAINING PROTEIN"/>
    <property type="match status" value="1"/>
</dbReference>
<dbReference type="Gene3D" id="3.90.25.10">
    <property type="entry name" value="UDP-galactose 4-epimerase, domain 1"/>
    <property type="match status" value="1"/>
</dbReference>
<evidence type="ECO:0000313" key="5">
    <source>
        <dbReference type="EMBL" id="SDH74779.1"/>
    </source>
</evidence>
<evidence type="ECO:0000256" key="3">
    <source>
        <dbReference type="ARBA" id="ARBA00023002"/>
    </source>
</evidence>
<sequence length="188" mass="21879">MFAPHFTDKARIEEYIRTLPVKSSFIYMAFFYTNLIEFYTPVIKNDTLVFPIYSPKDFRAPFVDPLTATGPAILEIFSHPDLYARKSLPVVGEMITPGEMVDTFTRVTGKKAIYETAFTREGLLQHFPEFSSNEGLVREILGMVAYAVEYGYFQKDRDLTWSRQINPDALNWEQFLRTTQWQGQRLSF</sequence>
<evidence type="ECO:0000313" key="6">
    <source>
        <dbReference type="Proteomes" id="UP000199705"/>
    </source>
</evidence>
<dbReference type="AlphaFoldDB" id="A0A1G8EYJ5"/>
<name>A0A1G8EYJ5_9SPHI</name>
<keyword evidence="2" id="KW-0521">NADP</keyword>
<evidence type="ECO:0000259" key="4">
    <source>
        <dbReference type="Pfam" id="PF05368"/>
    </source>
</evidence>
<dbReference type="RefSeq" id="WP_218134480.1">
    <property type="nucleotide sequence ID" value="NZ_FNCG01000012.1"/>
</dbReference>
<keyword evidence="3" id="KW-0560">Oxidoreductase</keyword>
<evidence type="ECO:0000256" key="2">
    <source>
        <dbReference type="ARBA" id="ARBA00022857"/>
    </source>
</evidence>
<accession>A0A1G8EYJ5</accession>
<dbReference type="Gene3D" id="3.40.50.720">
    <property type="entry name" value="NAD(P)-binding Rossmann-like Domain"/>
    <property type="match status" value="1"/>
</dbReference>
<protein>
    <submittedName>
        <fullName evidence="5">NmrA-like family protein</fullName>
    </submittedName>
</protein>
<dbReference type="EMBL" id="FNCG01000012">
    <property type="protein sequence ID" value="SDH74779.1"/>
    <property type="molecule type" value="Genomic_DNA"/>
</dbReference>
<dbReference type="InterPro" id="IPR036291">
    <property type="entry name" value="NAD(P)-bd_dom_sf"/>
</dbReference>
<dbReference type="GO" id="GO:0016491">
    <property type="term" value="F:oxidoreductase activity"/>
    <property type="evidence" value="ECO:0007669"/>
    <property type="project" value="UniProtKB-KW"/>
</dbReference>
<gene>
    <name evidence="5" type="ORF">SAMN05192573_11287</name>
</gene>
<dbReference type="Pfam" id="PF05368">
    <property type="entry name" value="NmrA"/>
    <property type="match status" value="1"/>
</dbReference>
<dbReference type="SUPFAM" id="SSF51735">
    <property type="entry name" value="NAD(P)-binding Rossmann-fold domains"/>
    <property type="match status" value="1"/>
</dbReference>
<dbReference type="InterPro" id="IPR051164">
    <property type="entry name" value="NmrA-like_oxidored"/>
</dbReference>
<organism evidence="5 6">
    <name type="scientific">Mucilaginibacter gossypii</name>
    <dbReference type="NCBI Taxonomy" id="551996"/>
    <lineage>
        <taxon>Bacteria</taxon>
        <taxon>Pseudomonadati</taxon>
        <taxon>Bacteroidota</taxon>
        <taxon>Sphingobacteriia</taxon>
        <taxon>Sphingobacteriales</taxon>
        <taxon>Sphingobacteriaceae</taxon>
        <taxon>Mucilaginibacter</taxon>
    </lineage>
</organism>
<reference evidence="6" key="1">
    <citation type="submission" date="2016-10" db="EMBL/GenBank/DDBJ databases">
        <authorList>
            <person name="Varghese N."/>
            <person name="Submissions S."/>
        </authorList>
    </citation>
    <scope>NUCLEOTIDE SEQUENCE [LARGE SCALE GENOMIC DNA]</scope>
    <source>
        <strain evidence="6">Gh-67</strain>
    </source>
</reference>
<comment type="similarity">
    <text evidence="1">Belongs to the NmrA-type oxidoreductase family.</text>
</comment>
<dbReference type="PANTHER" id="PTHR42748">
    <property type="entry name" value="NITROGEN METABOLITE REPRESSION PROTEIN NMRA FAMILY MEMBER"/>
    <property type="match status" value="1"/>
</dbReference>
<keyword evidence="6" id="KW-1185">Reference proteome</keyword>
<dbReference type="InterPro" id="IPR008030">
    <property type="entry name" value="NmrA-like"/>
</dbReference>
<proteinExistence type="inferred from homology"/>
<feature type="domain" description="NmrA-like" evidence="4">
    <location>
        <begin position="4"/>
        <end position="175"/>
    </location>
</feature>
<dbReference type="Proteomes" id="UP000199705">
    <property type="component" value="Unassembled WGS sequence"/>
</dbReference>
<dbReference type="STRING" id="551996.SAMN05192573_11287"/>
<evidence type="ECO:0000256" key="1">
    <source>
        <dbReference type="ARBA" id="ARBA00006328"/>
    </source>
</evidence>